<evidence type="ECO:0000256" key="1">
    <source>
        <dbReference type="SAM" id="MobiDB-lite"/>
    </source>
</evidence>
<reference evidence="2" key="1">
    <citation type="submission" date="2023-10" db="EMBL/GenBank/DDBJ databases">
        <authorList>
            <person name="Noh H."/>
        </authorList>
    </citation>
    <scope>NUCLEOTIDE SEQUENCE</scope>
    <source>
        <strain evidence="2">DUCC4014</strain>
    </source>
</reference>
<evidence type="ECO:0000313" key="3">
    <source>
        <dbReference type="Proteomes" id="UP000827549"/>
    </source>
</evidence>
<feature type="compositionally biased region" description="Low complexity" evidence="1">
    <location>
        <begin position="7"/>
        <end position="32"/>
    </location>
</feature>
<dbReference type="GeneID" id="87810781"/>
<organism evidence="2 3">
    <name type="scientific">Vanrija pseudolonga</name>
    <dbReference type="NCBI Taxonomy" id="143232"/>
    <lineage>
        <taxon>Eukaryota</taxon>
        <taxon>Fungi</taxon>
        <taxon>Dikarya</taxon>
        <taxon>Basidiomycota</taxon>
        <taxon>Agaricomycotina</taxon>
        <taxon>Tremellomycetes</taxon>
        <taxon>Trichosporonales</taxon>
        <taxon>Trichosporonaceae</taxon>
        <taxon>Vanrija</taxon>
    </lineage>
</organism>
<sequence length="174" mass="18504">MPPSLMSDSGSSTATTTPAASTPASVADSTSSKPGLSAWRAQRKSQRAEGIYAGTTPITTSRDVEAALGSIHAQDPAYAASVLSAYVDAKRAKGATRADISQKLHLLERRMPQFAPSSLVVRRQQGLRITPELEALAGVTEGEGEGEPRRDGRVRRLVGSREGDSEWIELDDNN</sequence>
<gene>
    <name evidence="2" type="ORF">LOC62_05G007609</name>
</gene>
<feature type="region of interest" description="Disordered" evidence="1">
    <location>
        <begin position="138"/>
        <end position="157"/>
    </location>
</feature>
<dbReference type="EMBL" id="CP086718">
    <property type="protein sequence ID" value="WOO84086.1"/>
    <property type="molecule type" value="Genomic_DNA"/>
</dbReference>
<keyword evidence="3" id="KW-1185">Reference proteome</keyword>
<feature type="region of interest" description="Disordered" evidence="1">
    <location>
        <begin position="1"/>
        <end position="56"/>
    </location>
</feature>
<dbReference type="RefSeq" id="XP_062630112.1">
    <property type="nucleotide sequence ID" value="XM_062774128.1"/>
</dbReference>
<evidence type="ECO:0000313" key="2">
    <source>
        <dbReference type="EMBL" id="WOO84086.1"/>
    </source>
</evidence>
<proteinExistence type="predicted"/>
<name>A0AAF1BK00_9TREE</name>
<accession>A0AAF1BK00</accession>
<dbReference type="AlphaFoldDB" id="A0AAF1BK00"/>
<protein>
    <submittedName>
        <fullName evidence="2">Uncharacterized protein</fullName>
    </submittedName>
</protein>
<dbReference type="Proteomes" id="UP000827549">
    <property type="component" value="Chromosome 5"/>
</dbReference>